<sequence>MSQQTPYQLLGDAGIRKLADAFYEEMDAQPQAETIRAMHAANLDLIKDKLYEYLSGWMGGPPIYSEKYGTVCLTDPHKPYPIGPDERDQWLACMDGALERIDASEELKEMLKGPMYQVADIIRNRDTSEPIVQDPNSIPLTNL</sequence>
<keyword evidence="7" id="KW-1185">Reference proteome</keyword>
<dbReference type="PANTHER" id="PTHR47366:SF1">
    <property type="entry name" value="TWO-ON-TWO HEMOGLOBIN-3"/>
    <property type="match status" value="1"/>
</dbReference>
<evidence type="ECO:0000313" key="7">
    <source>
        <dbReference type="Proteomes" id="UP000193450"/>
    </source>
</evidence>
<gene>
    <name evidence="6" type="ORF">BST96_15215</name>
</gene>
<dbReference type="GO" id="GO:0019825">
    <property type="term" value="F:oxygen binding"/>
    <property type="evidence" value="ECO:0007669"/>
    <property type="project" value="InterPro"/>
</dbReference>
<dbReference type="Gene3D" id="1.10.490.10">
    <property type="entry name" value="Globins"/>
    <property type="match status" value="1"/>
</dbReference>
<dbReference type="InterPro" id="IPR009050">
    <property type="entry name" value="Globin-like_sf"/>
</dbReference>
<dbReference type="EMBL" id="CP019343">
    <property type="protein sequence ID" value="ARN75343.1"/>
    <property type="molecule type" value="Genomic_DNA"/>
</dbReference>
<dbReference type="AlphaFoldDB" id="A0A1X9NN75"/>
<evidence type="ECO:0000256" key="4">
    <source>
        <dbReference type="ARBA" id="ARBA00023004"/>
    </source>
</evidence>
<comment type="similarity">
    <text evidence="5">Belongs to the truncated hemoglobin family. Group II subfamily.</text>
</comment>
<reference evidence="6 7" key="1">
    <citation type="submission" date="2016-11" db="EMBL/GenBank/DDBJ databases">
        <title>Trade-off between light-utilization and light-protection in marine flavobacteria.</title>
        <authorList>
            <person name="Kumagai Y."/>
        </authorList>
    </citation>
    <scope>NUCLEOTIDE SEQUENCE [LARGE SCALE GENOMIC DNA]</scope>
    <source>
        <strain evidence="6 7">NBRC 107125</strain>
    </source>
</reference>
<proteinExistence type="inferred from homology"/>
<dbReference type="GO" id="GO:0046872">
    <property type="term" value="F:metal ion binding"/>
    <property type="evidence" value="ECO:0007669"/>
    <property type="project" value="UniProtKB-KW"/>
</dbReference>
<keyword evidence="4" id="KW-0408">Iron</keyword>
<evidence type="ECO:0000256" key="1">
    <source>
        <dbReference type="ARBA" id="ARBA00022448"/>
    </source>
</evidence>
<dbReference type="SUPFAM" id="SSF46458">
    <property type="entry name" value="Globin-like"/>
    <property type="match status" value="1"/>
</dbReference>
<evidence type="ECO:0000256" key="2">
    <source>
        <dbReference type="ARBA" id="ARBA00022617"/>
    </source>
</evidence>
<evidence type="ECO:0000256" key="5">
    <source>
        <dbReference type="ARBA" id="ARBA00034496"/>
    </source>
</evidence>
<dbReference type="CDD" id="cd14773">
    <property type="entry name" value="TrHb2_PhHbO-like_O"/>
    <property type="match status" value="1"/>
</dbReference>
<keyword evidence="3" id="KW-0479">Metal-binding</keyword>
<protein>
    <submittedName>
        <fullName evidence="6">Globin</fullName>
    </submittedName>
</protein>
<dbReference type="RefSeq" id="WP_085759519.1">
    <property type="nucleotide sequence ID" value="NZ_CP019343.1"/>
</dbReference>
<dbReference type="OrthoDB" id="9790913at2"/>
<dbReference type="GO" id="GO:0020037">
    <property type="term" value="F:heme binding"/>
    <property type="evidence" value="ECO:0007669"/>
    <property type="project" value="InterPro"/>
</dbReference>
<dbReference type="InterPro" id="IPR001486">
    <property type="entry name" value="Hemoglobin_trunc"/>
</dbReference>
<dbReference type="Pfam" id="PF01152">
    <property type="entry name" value="Bac_globin"/>
    <property type="match status" value="1"/>
</dbReference>
<accession>A0A1X9NN75</accession>
<organism evidence="6 7">
    <name type="scientific">Oceanicoccus sagamiensis</name>
    <dbReference type="NCBI Taxonomy" id="716816"/>
    <lineage>
        <taxon>Bacteria</taxon>
        <taxon>Pseudomonadati</taxon>
        <taxon>Pseudomonadota</taxon>
        <taxon>Gammaproteobacteria</taxon>
        <taxon>Cellvibrionales</taxon>
        <taxon>Spongiibacteraceae</taxon>
        <taxon>Oceanicoccus</taxon>
    </lineage>
</organism>
<dbReference type="PANTHER" id="PTHR47366">
    <property type="entry name" value="TWO-ON-TWO HEMOGLOBIN-3"/>
    <property type="match status" value="1"/>
</dbReference>
<evidence type="ECO:0000256" key="3">
    <source>
        <dbReference type="ARBA" id="ARBA00022723"/>
    </source>
</evidence>
<evidence type="ECO:0000313" key="6">
    <source>
        <dbReference type="EMBL" id="ARN75343.1"/>
    </source>
</evidence>
<dbReference type="KEGG" id="osg:BST96_15215"/>
<keyword evidence="1" id="KW-0813">Transport</keyword>
<keyword evidence="2" id="KW-0349">Heme</keyword>
<dbReference type="GO" id="GO:0005344">
    <property type="term" value="F:oxygen carrier activity"/>
    <property type="evidence" value="ECO:0007669"/>
    <property type="project" value="InterPro"/>
</dbReference>
<dbReference type="Proteomes" id="UP000193450">
    <property type="component" value="Chromosome"/>
</dbReference>
<dbReference type="InterPro" id="IPR012292">
    <property type="entry name" value="Globin/Proto"/>
</dbReference>
<dbReference type="STRING" id="716816.BST96_15215"/>
<name>A0A1X9NN75_9GAMM</name>
<dbReference type="InterPro" id="IPR044203">
    <property type="entry name" value="GlbO/GLB3-like"/>
</dbReference>